<protein>
    <submittedName>
        <fullName evidence="3">CBS domain protein</fullName>
    </submittedName>
</protein>
<evidence type="ECO:0000256" key="1">
    <source>
        <dbReference type="PROSITE-ProRule" id="PRU00703"/>
    </source>
</evidence>
<dbReference type="InterPro" id="IPR000644">
    <property type="entry name" value="CBS_dom"/>
</dbReference>
<dbReference type="SUPFAM" id="SSF54631">
    <property type="entry name" value="CBS-domain pair"/>
    <property type="match status" value="1"/>
</dbReference>
<proteinExistence type="predicted"/>
<organism evidence="3 4">
    <name type="scientific">Marinimicrobium koreense</name>
    <dbReference type="NCBI Taxonomy" id="306545"/>
    <lineage>
        <taxon>Bacteria</taxon>
        <taxon>Pseudomonadati</taxon>
        <taxon>Pseudomonadota</taxon>
        <taxon>Gammaproteobacteria</taxon>
        <taxon>Cellvibrionales</taxon>
        <taxon>Cellvibrionaceae</taxon>
        <taxon>Marinimicrobium</taxon>
    </lineage>
</organism>
<name>A0A3N1NZH3_9GAMM</name>
<keyword evidence="4" id="KW-1185">Reference proteome</keyword>
<dbReference type="OrthoDB" id="5295117at2"/>
<feature type="domain" description="CBS" evidence="2">
    <location>
        <begin position="109"/>
        <end position="172"/>
    </location>
</feature>
<evidence type="ECO:0000313" key="4">
    <source>
        <dbReference type="Proteomes" id="UP000273643"/>
    </source>
</evidence>
<evidence type="ECO:0000259" key="2">
    <source>
        <dbReference type="PROSITE" id="PS51371"/>
    </source>
</evidence>
<reference evidence="3 4" key="1">
    <citation type="submission" date="2018-11" db="EMBL/GenBank/DDBJ databases">
        <title>Genomic Encyclopedia of Type Strains, Phase IV (KMG-IV): sequencing the most valuable type-strain genomes for metagenomic binning, comparative biology and taxonomic classification.</title>
        <authorList>
            <person name="Goeker M."/>
        </authorList>
    </citation>
    <scope>NUCLEOTIDE SEQUENCE [LARGE SCALE GENOMIC DNA]</scope>
    <source>
        <strain evidence="3 4">DSM 16974</strain>
    </source>
</reference>
<dbReference type="Pfam" id="PF00571">
    <property type="entry name" value="CBS"/>
    <property type="match status" value="1"/>
</dbReference>
<gene>
    <name evidence="3" type="ORF">EDC38_2147</name>
</gene>
<dbReference type="PROSITE" id="PS51371">
    <property type="entry name" value="CBS"/>
    <property type="match status" value="1"/>
</dbReference>
<dbReference type="InterPro" id="IPR046342">
    <property type="entry name" value="CBS_dom_sf"/>
</dbReference>
<dbReference type="EMBL" id="RJUK01000001">
    <property type="protein sequence ID" value="ROQ21523.1"/>
    <property type="molecule type" value="Genomic_DNA"/>
</dbReference>
<dbReference type="RefSeq" id="WP_123638503.1">
    <property type="nucleotide sequence ID" value="NZ_RJUK01000001.1"/>
</dbReference>
<sequence length="184" mass="20343">MKALNIYKLDPVDHLVQPREFEDLTEHSPALDLMTDFRAHQPHTVESSVSAVGVARLMAMEGVSWKLVVDSQQEFIGLLTAERLSEQYILVAQTLQGVERGDLTAGDLMLPRASIPALDLEALTSATVGDLVQVLRETGETHCLVLDRDQHHIRGVIAVDDIAERLHREVPIVPKRSIARALSS</sequence>
<evidence type="ECO:0000313" key="3">
    <source>
        <dbReference type="EMBL" id="ROQ21523.1"/>
    </source>
</evidence>
<dbReference type="AlphaFoldDB" id="A0A3N1NZH3"/>
<comment type="caution">
    <text evidence="3">The sequence shown here is derived from an EMBL/GenBank/DDBJ whole genome shotgun (WGS) entry which is preliminary data.</text>
</comment>
<accession>A0A3N1NZH3</accession>
<dbReference type="Proteomes" id="UP000273643">
    <property type="component" value="Unassembled WGS sequence"/>
</dbReference>
<keyword evidence="1" id="KW-0129">CBS domain</keyword>
<dbReference type="Gene3D" id="3.10.580.10">
    <property type="entry name" value="CBS-domain"/>
    <property type="match status" value="1"/>
</dbReference>